<reference evidence="2" key="2">
    <citation type="submission" date="2020-09" db="EMBL/GenBank/DDBJ databases">
        <authorList>
            <person name="Sun Q."/>
            <person name="Zhou Y."/>
        </authorList>
    </citation>
    <scope>NUCLEOTIDE SEQUENCE</scope>
    <source>
        <strain evidence="2">CGMCC 1.6333</strain>
    </source>
</reference>
<accession>A0A917TXE5</accession>
<keyword evidence="1" id="KW-0472">Membrane</keyword>
<dbReference type="AlphaFoldDB" id="A0A917TXE5"/>
<feature type="transmembrane region" description="Helical" evidence="1">
    <location>
        <begin position="6"/>
        <end position="26"/>
    </location>
</feature>
<keyword evidence="1" id="KW-0812">Transmembrane</keyword>
<reference evidence="2" key="1">
    <citation type="journal article" date="2014" name="Int. J. Syst. Evol. Microbiol.">
        <title>Complete genome sequence of Corynebacterium casei LMG S-19264T (=DSM 44701T), isolated from a smear-ripened cheese.</title>
        <authorList>
            <consortium name="US DOE Joint Genome Institute (JGI-PGF)"/>
            <person name="Walter F."/>
            <person name="Albersmeier A."/>
            <person name="Kalinowski J."/>
            <person name="Ruckert C."/>
        </authorList>
    </citation>
    <scope>NUCLEOTIDE SEQUENCE</scope>
    <source>
        <strain evidence="2">CGMCC 1.6333</strain>
    </source>
</reference>
<sequence>MEATGFIILIIIVVAIGFVVWTISSINEKLDLLVRIQLKRDEIHFEDKNMEEDAEKYRDN</sequence>
<organism evidence="2 3">
    <name type="scientific">Paraliobacillus quinghaiensis</name>
    <dbReference type="NCBI Taxonomy" id="470815"/>
    <lineage>
        <taxon>Bacteria</taxon>
        <taxon>Bacillati</taxon>
        <taxon>Bacillota</taxon>
        <taxon>Bacilli</taxon>
        <taxon>Bacillales</taxon>
        <taxon>Bacillaceae</taxon>
        <taxon>Paraliobacillus</taxon>
    </lineage>
</organism>
<proteinExistence type="predicted"/>
<evidence type="ECO:0000313" key="3">
    <source>
        <dbReference type="Proteomes" id="UP000618460"/>
    </source>
</evidence>
<keyword evidence="1" id="KW-1133">Transmembrane helix</keyword>
<dbReference type="OrthoDB" id="2974620at2"/>
<gene>
    <name evidence="2" type="ORF">GCM10011351_29420</name>
</gene>
<evidence type="ECO:0000256" key="1">
    <source>
        <dbReference type="SAM" id="Phobius"/>
    </source>
</evidence>
<dbReference type="EMBL" id="BMLG01000026">
    <property type="protein sequence ID" value="GGM41361.1"/>
    <property type="molecule type" value="Genomic_DNA"/>
</dbReference>
<dbReference type="Proteomes" id="UP000618460">
    <property type="component" value="Unassembled WGS sequence"/>
</dbReference>
<name>A0A917TXE5_9BACI</name>
<protein>
    <submittedName>
        <fullName evidence="2">Uncharacterized protein</fullName>
    </submittedName>
</protein>
<keyword evidence="3" id="KW-1185">Reference proteome</keyword>
<evidence type="ECO:0000313" key="2">
    <source>
        <dbReference type="EMBL" id="GGM41361.1"/>
    </source>
</evidence>
<comment type="caution">
    <text evidence="2">The sequence shown here is derived from an EMBL/GenBank/DDBJ whole genome shotgun (WGS) entry which is preliminary data.</text>
</comment>